<name>A0A7J6RKW1_PEROL</name>
<dbReference type="AlphaFoldDB" id="A0A7J6RKW1"/>
<feature type="compositionally biased region" description="Basic and acidic residues" evidence="1">
    <location>
        <begin position="107"/>
        <end position="119"/>
    </location>
</feature>
<protein>
    <submittedName>
        <fullName evidence="2">Uncharacterized protein</fullName>
    </submittedName>
</protein>
<feature type="compositionally biased region" description="Polar residues" evidence="1">
    <location>
        <begin position="121"/>
        <end position="133"/>
    </location>
</feature>
<reference evidence="2 3" key="1">
    <citation type="submission" date="2020-04" db="EMBL/GenBank/DDBJ databases">
        <title>Perkinsus olseni comparative genomics.</title>
        <authorList>
            <person name="Bogema D.R."/>
        </authorList>
    </citation>
    <scope>NUCLEOTIDE SEQUENCE [LARGE SCALE GENOMIC DNA]</scope>
    <source>
        <strain evidence="2">ATCC PRA-205</strain>
    </source>
</reference>
<accession>A0A7J6RKW1</accession>
<feature type="non-terminal residue" evidence="2">
    <location>
        <position position="1"/>
    </location>
</feature>
<dbReference type="EMBL" id="JABANM010021404">
    <property type="protein sequence ID" value="KAF4721298.1"/>
    <property type="molecule type" value="Genomic_DNA"/>
</dbReference>
<organism evidence="2 3">
    <name type="scientific">Perkinsus olseni</name>
    <name type="common">Perkinsus atlanticus</name>
    <dbReference type="NCBI Taxonomy" id="32597"/>
    <lineage>
        <taxon>Eukaryota</taxon>
        <taxon>Sar</taxon>
        <taxon>Alveolata</taxon>
        <taxon>Perkinsozoa</taxon>
        <taxon>Perkinsea</taxon>
        <taxon>Perkinsida</taxon>
        <taxon>Perkinsidae</taxon>
        <taxon>Perkinsus</taxon>
    </lineage>
</organism>
<feature type="region of interest" description="Disordered" evidence="1">
    <location>
        <begin position="105"/>
        <end position="133"/>
    </location>
</feature>
<sequence>GHSPRFGQAEAARDEGPEVSGKTGEAALKVALNDEDQKPVVKAASNDEDRKPLAKAASNDEDQEALVGTVEITLANRQSNDDEDDGAALGVATIDDTTVDEACDTEDSAHHQNRPRAEAVETSSIPGLTTENSMPVETKLNGGIAGDQGSQGGETSCCLSSATGTLRAVRRVLGISLPPPPTFLEENVTLANVRLMEQ</sequence>
<feature type="non-terminal residue" evidence="2">
    <location>
        <position position="198"/>
    </location>
</feature>
<evidence type="ECO:0000313" key="2">
    <source>
        <dbReference type="EMBL" id="KAF4721298.1"/>
    </source>
</evidence>
<proteinExistence type="predicted"/>
<dbReference type="Proteomes" id="UP000574390">
    <property type="component" value="Unassembled WGS sequence"/>
</dbReference>
<feature type="compositionally biased region" description="Basic and acidic residues" evidence="1">
    <location>
        <begin position="35"/>
        <end position="52"/>
    </location>
</feature>
<gene>
    <name evidence="2" type="ORF">FOZ62_014849</name>
</gene>
<comment type="caution">
    <text evidence="2">The sequence shown here is derived from an EMBL/GenBank/DDBJ whole genome shotgun (WGS) entry which is preliminary data.</text>
</comment>
<feature type="region of interest" description="Disordered" evidence="1">
    <location>
        <begin position="1"/>
        <end position="65"/>
    </location>
</feature>
<evidence type="ECO:0000313" key="3">
    <source>
        <dbReference type="Proteomes" id="UP000574390"/>
    </source>
</evidence>
<evidence type="ECO:0000256" key="1">
    <source>
        <dbReference type="SAM" id="MobiDB-lite"/>
    </source>
</evidence>